<accession>A0A1R3U5Y1</accession>
<protein>
    <submittedName>
        <fullName evidence="1">Uncharacterized protein</fullName>
    </submittedName>
</protein>
<dbReference type="AlphaFoldDB" id="A0A1R3U5Y1"/>
<proteinExistence type="predicted"/>
<organism evidence="1 2">
    <name type="scientific">Agrobacterium rosae</name>
    <dbReference type="NCBI Taxonomy" id="1972867"/>
    <lineage>
        <taxon>Bacteria</taxon>
        <taxon>Pseudomonadati</taxon>
        <taxon>Pseudomonadota</taxon>
        <taxon>Alphaproteobacteria</taxon>
        <taxon>Hyphomicrobiales</taxon>
        <taxon>Rhizobiaceae</taxon>
        <taxon>Rhizobium/Agrobacterium group</taxon>
        <taxon>Agrobacterium</taxon>
    </lineage>
</organism>
<evidence type="ECO:0000313" key="2">
    <source>
        <dbReference type="Proteomes" id="UP000187891"/>
    </source>
</evidence>
<evidence type="ECO:0000313" key="1">
    <source>
        <dbReference type="EMBL" id="SCX34003.1"/>
    </source>
</evidence>
<dbReference type="Proteomes" id="UP000187891">
    <property type="component" value="Unassembled WGS sequence"/>
</dbReference>
<dbReference type="EMBL" id="FMUE01000014">
    <property type="protein sequence ID" value="SCX34003.1"/>
    <property type="molecule type" value="Genomic_DNA"/>
</dbReference>
<name>A0A1R3U5Y1_9HYPH</name>
<sequence>MLKMIAAAAGLLMIAVFFVGVDLDHREHETKITAFIKQTPSPQVMFRNPFACGECDVEIFEMGAAERIDEMRKFCSARFGLHNLRACHAIFAERQRQVRSQMQSLAAIDIVAESFINSANIENGSNLVALPVNRKVALTECAVPLKATWRNDADNIRRVNIHCNDAGKPGSLPWDISLPVKGNVGAPER</sequence>
<dbReference type="RefSeq" id="WP_143239473.1">
    <property type="nucleotide sequence ID" value="NZ_CP133552.1"/>
</dbReference>
<reference evidence="2" key="1">
    <citation type="submission" date="2016-10" db="EMBL/GenBank/DDBJ databases">
        <authorList>
            <person name="Wibberg D."/>
        </authorList>
    </citation>
    <scope>NUCLEOTIDE SEQUENCE [LARGE SCALE GENOMIC DNA]</scope>
</reference>
<gene>
    <name evidence="1" type="ORF">DSM25559_4330</name>
</gene>